<keyword evidence="1" id="KW-0732">Signal</keyword>
<proteinExistence type="predicted"/>
<dbReference type="AlphaFoldDB" id="A0A2A5JTQ8"/>
<dbReference type="InterPro" id="IPR029052">
    <property type="entry name" value="Metallo-depent_PP-like"/>
</dbReference>
<dbReference type="Gene3D" id="3.60.21.10">
    <property type="match status" value="1"/>
</dbReference>
<dbReference type="Proteomes" id="UP000228621">
    <property type="component" value="Unassembled WGS sequence"/>
</dbReference>
<evidence type="ECO:0000313" key="3">
    <source>
        <dbReference type="Proteomes" id="UP000228621"/>
    </source>
</evidence>
<dbReference type="OrthoDB" id="58809at2"/>
<gene>
    <name evidence="2" type="ORF">CEX98_05930</name>
</gene>
<evidence type="ECO:0008006" key="4">
    <source>
        <dbReference type="Google" id="ProtNLM"/>
    </source>
</evidence>
<evidence type="ECO:0000313" key="2">
    <source>
        <dbReference type="EMBL" id="PCK32757.1"/>
    </source>
</evidence>
<accession>A0A2A5JTQ8</accession>
<reference evidence="3" key="1">
    <citation type="journal article" date="2019" name="Genome Announc.">
        <title>Draft Genome Sequence of Pseudoalteromonas piscicida Strain 36Y ROTHPW, an Hypersaline Seawater Isolate from the South Coast of Sonora, Mexico.</title>
        <authorList>
            <person name="Sanchez-Diaz R."/>
            <person name="Molina-Garza Z.J."/>
            <person name="Cruz-Suarez L.E."/>
            <person name="Selvin J."/>
            <person name="Kiran G.S."/>
            <person name="Ibarra-Gamez J.C."/>
            <person name="Gomez-Gil B."/>
            <person name="Galaviz-Silva L."/>
        </authorList>
    </citation>
    <scope>NUCLEOTIDE SEQUENCE [LARGE SCALE GENOMIC DNA]</scope>
    <source>
        <strain evidence="3">36Y_RITHPW</strain>
    </source>
</reference>
<feature type="signal peptide" evidence="1">
    <location>
        <begin position="1"/>
        <end position="22"/>
    </location>
</feature>
<dbReference type="GO" id="GO:0016787">
    <property type="term" value="F:hydrolase activity"/>
    <property type="evidence" value="ECO:0007669"/>
    <property type="project" value="InterPro"/>
</dbReference>
<comment type="caution">
    <text evidence="2">The sequence shown here is derived from an EMBL/GenBank/DDBJ whole genome shotgun (WGS) entry which is preliminary data.</text>
</comment>
<keyword evidence="3" id="KW-1185">Reference proteome</keyword>
<name>A0A2A5JTQ8_PSEO7</name>
<dbReference type="EMBL" id="NKHF01000025">
    <property type="protein sequence ID" value="PCK32757.1"/>
    <property type="molecule type" value="Genomic_DNA"/>
</dbReference>
<dbReference type="SUPFAM" id="SSF56300">
    <property type="entry name" value="Metallo-dependent phosphatases"/>
    <property type="match status" value="1"/>
</dbReference>
<protein>
    <recommendedName>
        <fullName evidence="4">Calcineurin-like phosphoesterase domain-containing protein</fullName>
    </recommendedName>
</protein>
<sequence>MQLLKPIAIACMSTLLSLNAHATSFLVFGDMPYSEMDKAMLTKPNGALVKQAASVKHDFIVHVGDMKAGAAPCTDDLLQQNYALISSVSHQPFIYTPGDNDWTDCDREALNPKFDELERLNFVREHFAVQKPNLPHFERQSSMPENQAWRVDDVQFVTLHVPGTNNGRRQILLSDKKAVHAESHRRDTENMKWLAAHLAEQNTAAVVFLQADLYQPQKHSGRCDKNSKAKCDGYQLYRETLAQYAAKLDYPLLLIHGDTGEFCFSKQSSNLWRLNAPGDFQYLDIARVKIAQDKKQPFNVKPLLSKAKINACKQP</sequence>
<feature type="chain" id="PRO_5012156056" description="Calcineurin-like phosphoesterase domain-containing protein" evidence="1">
    <location>
        <begin position="23"/>
        <end position="315"/>
    </location>
</feature>
<evidence type="ECO:0000256" key="1">
    <source>
        <dbReference type="SAM" id="SignalP"/>
    </source>
</evidence>
<organism evidence="2 3">
    <name type="scientific">Pseudoalteromonas piscicida</name>
    <dbReference type="NCBI Taxonomy" id="43662"/>
    <lineage>
        <taxon>Bacteria</taxon>
        <taxon>Pseudomonadati</taxon>
        <taxon>Pseudomonadota</taxon>
        <taxon>Gammaproteobacteria</taxon>
        <taxon>Alteromonadales</taxon>
        <taxon>Pseudoalteromonadaceae</taxon>
        <taxon>Pseudoalteromonas</taxon>
    </lineage>
</organism>
<dbReference type="RefSeq" id="WP_099641195.1">
    <property type="nucleotide sequence ID" value="NZ_NKHF01000025.1"/>
</dbReference>